<accession>A0ABU6IZD4</accession>
<dbReference type="Pfam" id="PF04976">
    <property type="entry name" value="DmsC"/>
    <property type="match status" value="1"/>
</dbReference>
<evidence type="ECO:0000256" key="1">
    <source>
        <dbReference type="SAM" id="Phobius"/>
    </source>
</evidence>
<protein>
    <submittedName>
        <fullName evidence="2">DmsC/YnfH family molybdoenzyme membrane anchor subunit</fullName>
        <ecNumber evidence="2">1.8.5.3</ecNumber>
    </submittedName>
</protein>
<feature type="transmembrane region" description="Helical" evidence="1">
    <location>
        <begin position="120"/>
        <end position="140"/>
    </location>
</feature>
<keyword evidence="2" id="KW-0560">Oxidoreductase</keyword>
<feature type="transmembrane region" description="Helical" evidence="1">
    <location>
        <begin position="12"/>
        <end position="35"/>
    </location>
</feature>
<dbReference type="GO" id="GO:0016491">
    <property type="term" value="F:oxidoreductase activity"/>
    <property type="evidence" value="ECO:0007669"/>
    <property type="project" value="UniProtKB-KW"/>
</dbReference>
<keyword evidence="3" id="KW-1185">Reference proteome</keyword>
<keyword evidence="1" id="KW-0812">Transmembrane</keyword>
<feature type="transmembrane region" description="Helical" evidence="1">
    <location>
        <begin position="47"/>
        <end position="67"/>
    </location>
</feature>
<dbReference type="InterPro" id="IPR007059">
    <property type="entry name" value="DmsC"/>
</dbReference>
<name>A0ABU6IZD4_9ACTN</name>
<organism evidence="2 3">
    <name type="scientific">Adlercreutzia shanghongiae</name>
    <dbReference type="NCBI Taxonomy" id="3111773"/>
    <lineage>
        <taxon>Bacteria</taxon>
        <taxon>Bacillati</taxon>
        <taxon>Actinomycetota</taxon>
        <taxon>Coriobacteriia</taxon>
        <taxon>Eggerthellales</taxon>
        <taxon>Eggerthellaceae</taxon>
        <taxon>Adlercreutzia</taxon>
    </lineage>
</organism>
<keyword evidence="1" id="KW-0472">Membrane</keyword>
<feature type="transmembrane region" description="Helical" evidence="1">
    <location>
        <begin position="223"/>
        <end position="243"/>
    </location>
</feature>
<feature type="transmembrane region" description="Helical" evidence="1">
    <location>
        <begin position="87"/>
        <end position="108"/>
    </location>
</feature>
<sequence>MTGFATAFGEITLVLFTTLAPSGAAAYLIMGLPVLTGRATGEDARRLNRLTCLPLLIAMAGLIASATHLGNPANALYVFTGAGRSPLSTEVCCAVAFLALAGIFWLYSFAEEPRRWLQRALLGAIDVAIVAFVAAVAYAYDVDTIITWSLPLVPVALVLNALVGGPLIALVGFAAARWAAPWRLLVALSAVAAVANAAVYVVLGGDLAPLANELASVTRLVPSYLAWVAAFAVLVFAGVAVAWRTGRHAAGGKEGAGQMGAAGPASAAPADIGTSAPATAKATAEVGTKATVEATDKVAVCFSRRAGRRVVAGYSTAALLALAGVFIMRFVFYMTHLTLGLGV</sequence>
<proteinExistence type="predicted"/>
<dbReference type="EC" id="1.8.5.3" evidence="2"/>
<dbReference type="PANTHER" id="PTHR38095">
    <property type="entry name" value="ANAEROBIC DIMETHYL SULFOXIDE REDUCTASE CHAIN YNFH"/>
    <property type="match status" value="1"/>
</dbReference>
<dbReference type="RefSeq" id="WP_326440167.1">
    <property type="nucleotide sequence ID" value="NZ_JAYMFH010000009.1"/>
</dbReference>
<dbReference type="EMBL" id="JAYMFH010000009">
    <property type="protein sequence ID" value="MEC4295200.1"/>
    <property type="molecule type" value="Genomic_DNA"/>
</dbReference>
<gene>
    <name evidence="2" type="ORF">VJ920_07745</name>
</gene>
<feature type="transmembrane region" description="Helical" evidence="1">
    <location>
        <begin position="311"/>
        <end position="332"/>
    </location>
</feature>
<evidence type="ECO:0000313" key="3">
    <source>
        <dbReference type="Proteomes" id="UP001343724"/>
    </source>
</evidence>
<keyword evidence="1" id="KW-1133">Transmembrane helix</keyword>
<reference evidence="2 3" key="1">
    <citation type="submission" date="2024-01" db="EMBL/GenBank/DDBJ databases">
        <title>novel species in genus Adlercreutzia.</title>
        <authorList>
            <person name="Liu X."/>
        </authorList>
    </citation>
    <scope>NUCLEOTIDE SEQUENCE [LARGE SCALE GENOMIC DNA]</scope>
    <source>
        <strain evidence="2 3">R22</strain>
    </source>
</reference>
<dbReference type="Proteomes" id="UP001343724">
    <property type="component" value="Unassembled WGS sequence"/>
</dbReference>
<feature type="transmembrane region" description="Helical" evidence="1">
    <location>
        <begin position="182"/>
        <end position="203"/>
    </location>
</feature>
<evidence type="ECO:0000313" key="2">
    <source>
        <dbReference type="EMBL" id="MEC4295200.1"/>
    </source>
</evidence>
<feature type="transmembrane region" description="Helical" evidence="1">
    <location>
        <begin position="152"/>
        <end position="175"/>
    </location>
</feature>
<dbReference type="PANTHER" id="PTHR38095:SF2">
    <property type="entry name" value="ANAEROBIC DIMETHYL SULFOXIDE REDUCTASE CHAIN C"/>
    <property type="match status" value="1"/>
</dbReference>
<comment type="caution">
    <text evidence="2">The sequence shown here is derived from an EMBL/GenBank/DDBJ whole genome shotgun (WGS) entry which is preliminary data.</text>
</comment>